<reference evidence="3 4" key="1">
    <citation type="submission" date="2019-02" db="EMBL/GenBank/DDBJ databases">
        <title>Deep-cultivation of Planctomycetes and their phenomic and genomic characterization uncovers novel biology.</title>
        <authorList>
            <person name="Wiegand S."/>
            <person name="Jogler M."/>
            <person name="Boedeker C."/>
            <person name="Pinto D."/>
            <person name="Vollmers J."/>
            <person name="Rivas-Marin E."/>
            <person name="Kohn T."/>
            <person name="Peeters S.H."/>
            <person name="Heuer A."/>
            <person name="Rast P."/>
            <person name="Oberbeckmann S."/>
            <person name="Bunk B."/>
            <person name="Jeske O."/>
            <person name="Meyerdierks A."/>
            <person name="Storesund J.E."/>
            <person name="Kallscheuer N."/>
            <person name="Luecker S."/>
            <person name="Lage O.M."/>
            <person name="Pohl T."/>
            <person name="Merkel B.J."/>
            <person name="Hornburger P."/>
            <person name="Mueller R.-W."/>
            <person name="Bruemmer F."/>
            <person name="Labrenz M."/>
            <person name="Spormann A.M."/>
            <person name="Op den Camp H."/>
            <person name="Overmann J."/>
            <person name="Amann R."/>
            <person name="Jetten M.S.M."/>
            <person name="Mascher T."/>
            <person name="Medema M.H."/>
            <person name="Devos D.P."/>
            <person name="Kaster A.-K."/>
            <person name="Ovreas L."/>
            <person name="Rohde M."/>
            <person name="Galperin M.Y."/>
            <person name="Jogler C."/>
        </authorList>
    </citation>
    <scope>NUCLEOTIDE SEQUENCE [LARGE SCALE GENOMIC DNA]</scope>
    <source>
        <strain evidence="3 4">TBK1r</strain>
    </source>
</reference>
<name>A0ABX5Y160_9BACT</name>
<dbReference type="Pfam" id="PF07585">
    <property type="entry name" value="BBP7"/>
    <property type="match status" value="1"/>
</dbReference>
<gene>
    <name evidence="3" type="ORF">TBK1r_67180</name>
</gene>
<feature type="signal peptide" evidence="2">
    <location>
        <begin position="1"/>
        <end position="27"/>
    </location>
</feature>
<keyword evidence="4" id="KW-1185">Reference proteome</keyword>
<accession>A0ABX5Y160</accession>
<dbReference type="PROSITE" id="PS51257">
    <property type="entry name" value="PROKAR_LIPOPROTEIN"/>
    <property type="match status" value="1"/>
</dbReference>
<proteinExistence type="predicted"/>
<dbReference type="RefSeq" id="WP_145219501.1">
    <property type="nucleotide sequence ID" value="NZ_CP036432.1"/>
</dbReference>
<dbReference type="Proteomes" id="UP000318081">
    <property type="component" value="Chromosome"/>
</dbReference>
<organism evidence="3 4">
    <name type="scientific">Stieleria magnilauensis</name>
    <dbReference type="NCBI Taxonomy" id="2527963"/>
    <lineage>
        <taxon>Bacteria</taxon>
        <taxon>Pseudomonadati</taxon>
        <taxon>Planctomycetota</taxon>
        <taxon>Planctomycetia</taxon>
        <taxon>Pirellulales</taxon>
        <taxon>Pirellulaceae</taxon>
        <taxon>Stieleria</taxon>
    </lineage>
</organism>
<feature type="chain" id="PRO_5046444281" evidence="2">
    <location>
        <begin position="28"/>
        <end position="556"/>
    </location>
</feature>
<feature type="region of interest" description="Disordered" evidence="1">
    <location>
        <begin position="63"/>
        <end position="96"/>
    </location>
</feature>
<evidence type="ECO:0000256" key="1">
    <source>
        <dbReference type="SAM" id="MobiDB-lite"/>
    </source>
</evidence>
<dbReference type="EMBL" id="CP036432">
    <property type="protein sequence ID" value="QDV87687.1"/>
    <property type="molecule type" value="Genomic_DNA"/>
</dbReference>
<protein>
    <submittedName>
        <fullName evidence="3">Uncharacterized protein</fullName>
    </submittedName>
</protein>
<evidence type="ECO:0000313" key="4">
    <source>
        <dbReference type="Proteomes" id="UP000318081"/>
    </source>
</evidence>
<evidence type="ECO:0000313" key="3">
    <source>
        <dbReference type="EMBL" id="QDV87687.1"/>
    </source>
</evidence>
<evidence type="ECO:0000256" key="2">
    <source>
        <dbReference type="SAM" id="SignalP"/>
    </source>
</evidence>
<sequence length="556" mass="59783">MIQDALRRFAFLTCFLSVAFFSCGSGAIGGDRTLRRKQPDRSTYQPPVLETDHLESVTVTPAEAGEQTSQQSSGLVDAPLDTLPQPRRRAEPVVSEASLPDPVVLPETGTAQSPVQTVSYETSNHRQQHVAPQQHAVETCSCESCRSGGAHVPLPPAMHHSVDATPYGFAGQVFDGGCDAAPICDSQFCDGISCGSGGCDSIGCGPLGRFGLSADDWFGSVELLLMFRSGDRLPALASDGSLDDTDTQIFAGRETVFKDMTAGGRLTVGAWLDNYMDRNIVARGWFAGEQTYGFNANQNTHATLVRPFFNVTDGVDPIDDTRIIATPGEASGELSIRADSNTFGADVSIRQLWYKRQGATVDLLYGYQYMGMDQSLSISDRATALSDGARPIGSVLATSDSFDVENDFHGGQLGVATHYREGCWSFSSLAKIGFGSVRRRAVLAGSTFTSIDGNNATNPNGILVRSTNSGTHSDNTFGWVPELDFTLGWQKYPCFDVTFGYHIIAMTDALELSGVIDPELAVNLADTAVGAQRPTSNFRHGTFYVQGIHFGLSYIY</sequence>
<keyword evidence="2" id="KW-0732">Signal</keyword>
<dbReference type="InterPro" id="IPR011446">
    <property type="entry name" value="BBP7"/>
</dbReference>